<proteinExistence type="predicted"/>
<gene>
    <name evidence="2" type="ORF">GOODEAATRI_032129</name>
</gene>
<protein>
    <submittedName>
        <fullName evidence="2">Uncharacterized protein</fullName>
    </submittedName>
</protein>
<sequence>CPVSPRSVSFLKPVMHLFTSIFKEVEDDTDLTRTITTTVMGYLNEKYKDPDMDDLLDMALLVDPRFKLQYTEEEREYIKERAVVEMLKGERAVMVRDEESREEAIGDASAAGPPAKETERSLASFFFKQAHHVQHRRLE</sequence>
<organism evidence="2 3">
    <name type="scientific">Goodea atripinnis</name>
    <dbReference type="NCBI Taxonomy" id="208336"/>
    <lineage>
        <taxon>Eukaryota</taxon>
        <taxon>Metazoa</taxon>
        <taxon>Chordata</taxon>
        <taxon>Craniata</taxon>
        <taxon>Vertebrata</taxon>
        <taxon>Euteleostomi</taxon>
        <taxon>Actinopterygii</taxon>
        <taxon>Neopterygii</taxon>
        <taxon>Teleostei</taxon>
        <taxon>Neoteleostei</taxon>
        <taxon>Acanthomorphata</taxon>
        <taxon>Ovalentaria</taxon>
        <taxon>Atherinomorphae</taxon>
        <taxon>Cyprinodontiformes</taxon>
        <taxon>Goodeidae</taxon>
        <taxon>Goodea</taxon>
    </lineage>
</organism>
<accession>A0ABV0NZH2</accession>
<keyword evidence="3" id="KW-1185">Reference proteome</keyword>
<dbReference type="EMBL" id="JAHRIO010055777">
    <property type="protein sequence ID" value="MEQ2176821.1"/>
    <property type="molecule type" value="Genomic_DNA"/>
</dbReference>
<feature type="non-terminal residue" evidence="2">
    <location>
        <position position="1"/>
    </location>
</feature>
<evidence type="ECO:0000313" key="3">
    <source>
        <dbReference type="Proteomes" id="UP001476798"/>
    </source>
</evidence>
<comment type="caution">
    <text evidence="2">The sequence shown here is derived from an EMBL/GenBank/DDBJ whole genome shotgun (WGS) entry which is preliminary data.</text>
</comment>
<name>A0ABV0NZH2_9TELE</name>
<reference evidence="2 3" key="1">
    <citation type="submission" date="2021-06" db="EMBL/GenBank/DDBJ databases">
        <authorList>
            <person name="Palmer J.M."/>
        </authorList>
    </citation>
    <scope>NUCLEOTIDE SEQUENCE [LARGE SCALE GENOMIC DNA]</scope>
    <source>
        <strain evidence="2 3">GA_2019</strain>
        <tissue evidence="2">Muscle</tissue>
    </source>
</reference>
<evidence type="ECO:0000313" key="2">
    <source>
        <dbReference type="EMBL" id="MEQ2176821.1"/>
    </source>
</evidence>
<feature type="region of interest" description="Disordered" evidence="1">
    <location>
        <begin position="96"/>
        <end position="117"/>
    </location>
</feature>
<dbReference type="Proteomes" id="UP001476798">
    <property type="component" value="Unassembled WGS sequence"/>
</dbReference>
<evidence type="ECO:0000256" key="1">
    <source>
        <dbReference type="SAM" id="MobiDB-lite"/>
    </source>
</evidence>